<protein>
    <submittedName>
        <fullName evidence="2">Conjugal transfer protein TraG</fullName>
    </submittedName>
</protein>
<name>A0A183TUQ3_SCHSO</name>
<dbReference type="WBParaSite" id="SSLN_0002094801-mRNA-1">
    <property type="protein sequence ID" value="SSLN_0002094801-mRNA-1"/>
    <property type="gene ID" value="SSLN_0002094801"/>
</dbReference>
<feature type="region of interest" description="Disordered" evidence="1">
    <location>
        <begin position="41"/>
        <end position="85"/>
    </location>
</feature>
<organism evidence="2">
    <name type="scientific">Schistocephalus solidus</name>
    <name type="common">Tapeworm</name>
    <dbReference type="NCBI Taxonomy" id="70667"/>
    <lineage>
        <taxon>Eukaryota</taxon>
        <taxon>Metazoa</taxon>
        <taxon>Spiralia</taxon>
        <taxon>Lophotrochozoa</taxon>
        <taxon>Platyhelminthes</taxon>
        <taxon>Cestoda</taxon>
        <taxon>Eucestoda</taxon>
        <taxon>Diphyllobothriidea</taxon>
        <taxon>Diphyllobothriidae</taxon>
        <taxon>Schistocephalus</taxon>
    </lineage>
</organism>
<evidence type="ECO:0000313" key="2">
    <source>
        <dbReference type="WBParaSite" id="SSLN_0002094801-mRNA-1"/>
    </source>
</evidence>
<sequence>LIAVASKRMPSQNTGLSEHMPHTNAFDGITVENANQQELLPGVNMDAGEHSLRPNTDDERLQPDRNGDTGNDSANPDETRTDRCK</sequence>
<reference evidence="2" key="1">
    <citation type="submission" date="2016-06" db="UniProtKB">
        <authorList>
            <consortium name="WormBaseParasite"/>
        </authorList>
    </citation>
    <scope>IDENTIFICATION</scope>
</reference>
<dbReference type="AlphaFoldDB" id="A0A183TUQ3"/>
<feature type="region of interest" description="Disordered" evidence="1">
    <location>
        <begin position="1"/>
        <end position="24"/>
    </location>
</feature>
<accession>A0A183TUQ3</accession>
<evidence type="ECO:0000256" key="1">
    <source>
        <dbReference type="SAM" id="MobiDB-lite"/>
    </source>
</evidence>
<feature type="compositionally biased region" description="Basic and acidic residues" evidence="1">
    <location>
        <begin position="47"/>
        <end position="67"/>
    </location>
</feature>
<proteinExistence type="predicted"/>